<dbReference type="Pfam" id="PF02080">
    <property type="entry name" value="TrkA_C"/>
    <property type="match status" value="2"/>
</dbReference>
<dbReference type="STRING" id="387631.Asulf_00731"/>
<dbReference type="KEGG" id="ast:Asulf_00731"/>
<dbReference type="InterPro" id="IPR036721">
    <property type="entry name" value="RCK_C_sf"/>
</dbReference>
<dbReference type="PROSITE" id="PS51202">
    <property type="entry name" value="RCK_C"/>
    <property type="match status" value="2"/>
</dbReference>
<dbReference type="InterPro" id="IPR050144">
    <property type="entry name" value="AAE_transporter"/>
</dbReference>
<dbReference type="Gene3D" id="3.30.70.1450">
    <property type="entry name" value="Regulator of K+ conductance, C-terminal domain"/>
    <property type="match status" value="2"/>
</dbReference>
<dbReference type="GO" id="GO:0008324">
    <property type="term" value="F:monoatomic cation transmembrane transporter activity"/>
    <property type="evidence" value="ECO:0007669"/>
    <property type="project" value="InterPro"/>
</dbReference>
<evidence type="ECO:0000313" key="3">
    <source>
        <dbReference type="Proteomes" id="UP000013307"/>
    </source>
</evidence>
<dbReference type="SUPFAM" id="SSF109755">
    <property type="entry name" value="PhoU-like"/>
    <property type="match status" value="2"/>
</dbReference>
<dbReference type="InterPro" id="IPR006037">
    <property type="entry name" value="RCK_C"/>
</dbReference>
<dbReference type="HOGENOM" id="CLU_057266_0_0_2"/>
<name>N0BKL1_9EURY</name>
<dbReference type="PANTHER" id="PTHR30445:SF8">
    <property type="entry name" value="K(+)_H(+) ANTIPORTER SUBUNIT KHTT"/>
    <property type="match status" value="1"/>
</dbReference>
<sequence>MAKASLEKLYKFSTEKNFGEMRTVKDLLKNIKDTSEIVVDLAYSAILFDSEDIAEEVLDLENVLSDLLNQIRIVTILSARRVDEAESVSTLLKIAGAAQKIGSAAGDIALLVLRGFKLPKDVINLILRYSEETVVKAVVSENSEIANKTLGEVRLHTRTGMRVIAIKREFDWIFNPDRDTKILKGDVLFARGDISGKPYFYELVTGERIEIPVEDTELELEEIDRAVDILIEMKDLSELAVDLSYSSLIYENEDIANEVFYLEEKVDNLKFELKHWVLKSSKKVGDDKLRDLIAILELATASEYIADSAREIAEIVSDKMDLHPVFFQAMKEADEVLVMFEVGDNCELDGKTLGDARVETRTGMHIMAIKRRNRWISRPKAGTKLESGDMIIAKGTREGMDLLRKMCVTKLTQRNSSRANL</sequence>
<organism evidence="2 3">
    <name type="scientific">Archaeoglobus sulfaticallidus PM70-1</name>
    <dbReference type="NCBI Taxonomy" id="387631"/>
    <lineage>
        <taxon>Archaea</taxon>
        <taxon>Methanobacteriati</taxon>
        <taxon>Methanobacteriota</taxon>
        <taxon>Archaeoglobi</taxon>
        <taxon>Archaeoglobales</taxon>
        <taxon>Archaeoglobaceae</taxon>
        <taxon>Archaeoglobus</taxon>
    </lineage>
</organism>
<dbReference type="InterPro" id="IPR038078">
    <property type="entry name" value="PhoU-like_sf"/>
</dbReference>
<dbReference type="InterPro" id="IPR026022">
    <property type="entry name" value="PhoU_dom"/>
</dbReference>
<dbReference type="Gene3D" id="1.20.58.220">
    <property type="entry name" value="Phosphate transport system protein phou homolog 2, domain 2"/>
    <property type="match status" value="2"/>
</dbReference>
<evidence type="ECO:0000259" key="1">
    <source>
        <dbReference type="PROSITE" id="PS51202"/>
    </source>
</evidence>
<dbReference type="eggNOG" id="arCOG01963">
    <property type="taxonomic scope" value="Archaea"/>
</dbReference>
<dbReference type="SUPFAM" id="SSF116726">
    <property type="entry name" value="TrkA C-terminal domain-like"/>
    <property type="match status" value="2"/>
</dbReference>
<dbReference type="Proteomes" id="UP000013307">
    <property type="component" value="Chromosome"/>
</dbReference>
<feature type="domain" description="RCK C-terminal" evidence="1">
    <location>
        <begin position="323"/>
        <end position="409"/>
    </location>
</feature>
<accession>N0BKL1</accession>
<gene>
    <name evidence="2" type="ORF">Asulf_00731</name>
</gene>
<dbReference type="Pfam" id="PF01895">
    <property type="entry name" value="PhoU"/>
    <property type="match status" value="1"/>
</dbReference>
<proteinExistence type="predicted"/>
<dbReference type="EMBL" id="CP005290">
    <property type="protein sequence ID" value="AGK60745.1"/>
    <property type="molecule type" value="Genomic_DNA"/>
</dbReference>
<dbReference type="GO" id="GO:0006813">
    <property type="term" value="P:potassium ion transport"/>
    <property type="evidence" value="ECO:0007669"/>
    <property type="project" value="InterPro"/>
</dbReference>
<dbReference type="PANTHER" id="PTHR30445">
    <property type="entry name" value="K(+)_H(+) ANTIPORTER SUBUNIT KHTT"/>
    <property type="match status" value="1"/>
</dbReference>
<keyword evidence="3" id="KW-1185">Reference proteome</keyword>
<feature type="domain" description="RCK C-terminal" evidence="1">
    <location>
        <begin position="120"/>
        <end position="206"/>
    </location>
</feature>
<reference evidence="2 3" key="1">
    <citation type="journal article" date="2013" name="Genome Announc.">
        <title>Complete Genome Sequence of the Thermophilic and Facultatively Chemolithoautotrophic Sulfate Reducer Archaeoglobus sulfaticallidus Strain PM70-1T.</title>
        <authorList>
            <person name="Stokke R."/>
            <person name="Hocking W.P."/>
            <person name="Steinsbu B.O."/>
            <person name="Steen I.H."/>
        </authorList>
    </citation>
    <scope>NUCLEOTIDE SEQUENCE [LARGE SCALE GENOMIC DNA]</scope>
    <source>
        <strain evidence="2">PM70-1</strain>
    </source>
</reference>
<dbReference type="AlphaFoldDB" id="N0BKL1"/>
<evidence type="ECO:0000313" key="2">
    <source>
        <dbReference type="EMBL" id="AGK60745.1"/>
    </source>
</evidence>
<protein>
    <recommendedName>
        <fullName evidence="1">RCK C-terminal domain-containing protein</fullName>
    </recommendedName>
</protein>